<name>A0A8D9GSR8_BRACM</name>
<dbReference type="AlphaFoldDB" id="A0A8D9GSR8"/>
<feature type="region of interest" description="Disordered" evidence="1">
    <location>
        <begin position="27"/>
        <end position="86"/>
    </location>
</feature>
<accession>A0A8D9GSR8</accession>
<evidence type="ECO:0000313" key="2">
    <source>
        <dbReference type="EMBL" id="CAG7886205.1"/>
    </source>
</evidence>
<sequence length="109" mass="12568">MSTTITEKTHLQQLYWTYWASSGTPARFKEHPSIKNTQTRYQSRMIPPKRSQTTEVKAGYTASRRPPCTRSYVTDQEGSKDEGTTTSSLYLSTFIREKRETLPFPLLSI</sequence>
<dbReference type="Gramene" id="A01p02810.2_BraZ1">
    <property type="protein sequence ID" value="A01p02810.2_BraZ1.CDS.1"/>
    <property type="gene ID" value="A01g02810.2_BraZ1"/>
</dbReference>
<dbReference type="EMBL" id="LS974617">
    <property type="protein sequence ID" value="CAG7886205.1"/>
    <property type="molecule type" value="Genomic_DNA"/>
</dbReference>
<proteinExistence type="predicted"/>
<organism evidence="2 3">
    <name type="scientific">Brassica campestris</name>
    <name type="common">Field mustard</name>
    <dbReference type="NCBI Taxonomy" id="3711"/>
    <lineage>
        <taxon>Eukaryota</taxon>
        <taxon>Viridiplantae</taxon>
        <taxon>Streptophyta</taxon>
        <taxon>Embryophyta</taxon>
        <taxon>Tracheophyta</taxon>
        <taxon>Spermatophyta</taxon>
        <taxon>Magnoliopsida</taxon>
        <taxon>eudicotyledons</taxon>
        <taxon>Gunneridae</taxon>
        <taxon>Pentapetalae</taxon>
        <taxon>rosids</taxon>
        <taxon>malvids</taxon>
        <taxon>Brassicales</taxon>
        <taxon>Brassicaceae</taxon>
        <taxon>Brassiceae</taxon>
        <taxon>Brassica</taxon>
    </lineage>
</organism>
<evidence type="ECO:0000256" key="1">
    <source>
        <dbReference type="SAM" id="MobiDB-lite"/>
    </source>
</evidence>
<reference evidence="2 3" key="1">
    <citation type="submission" date="2021-07" db="EMBL/GenBank/DDBJ databases">
        <authorList>
            <consortium name="Genoscope - CEA"/>
            <person name="William W."/>
        </authorList>
    </citation>
    <scope>NUCLEOTIDE SEQUENCE [LARGE SCALE GENOMIC DNA]</scope>
</reference>
<gene>
    <name evidence="2" type="ORF">BRAPAZ1V2_A01P02810.2</name>
</gene>
<dbReference type="Proteomes" id="UP000694005">
    <property type="component" value="Chromosome A01"/>
</dbReference>
<protein>
    <submittedName>
        <fullName evidence="2">Uncharacterized protein</fullName>
    </submittedName>
</protein>
<evidence type="ECO:0000313" key="3">
    <source>
        <dbReference type="Proteomes" id="UP000694005"/>
    </source>
</evidence>